<protein>
    <submittedName>
        <fullName evidence="1">Uncharacterized protein</fullName>
    </submittedName>
</protein>
<dbReference type="InterPro" id="IPR054208">
    <property type="entry name" value="DUF6914"/>
</dbReference>
<name>A0A084QDS8_STAC4</name>
<organism evidence="1 2">
    <name type="scientific">Stachybotrys chlorohalonatus (strain IBT 40285)</name>
    <dbReference type="NCBI Taxonomy" id="1283841"/>
    <lineage>
        <taxon>Eukaryota</taxon>
        <taxon>Fungi</taxon>
        <taxon>Dikarya</taxon>
        <taxon>Ascomycota</taxon>
        <taxon>Pezizomycotina</taxon>
        <taxon>Sordariomycetes</taxon>
        <taxon>Hypocreomycetidae</taxon>
        <taxon>Hypocreales</taxon>
        <taxon>Stachybotryaceae</taxon>
        <taxon>Stachybotrys</taxon>
    </lineage>
</organism>
<reference evidence="1 2" key="1">
    <citation type="journal article" date="2014" name="BMC Genomics">
        <title>Comparative genome sequencing reveals chemotype-specific gene clusters in the toxigenic black mold Stachybotrys.</title>
        <authorList>
            <person name="Semeiks J."/>
            <person name="Borek D."/>
            <person name="Otwinowski Z."/>
            <person name="Grishin N.V."/>
        </authorList>
    </citation>
    <scope>NUCLEOTIDE SEQUENCE [LARGE SCALE GENOMIC DNA]</scope>
    <source>
        <strain evidence="1 2">IBT 40285</strain>
    </source>
</reference>
<evidence type="ECO:0000313" key="1">
    <source>
        <dbReference type="EMBL" id="KFA62113.1"/>
    </source>
</evidence>
<accession>A0A084QDS8</accession>
<keyword evidence="2" id="KW-1185">Reference proteome</keyword>
<dbReference type="OrthoDB" id="4924482at2759"/>
<dbReference type="HOGENOM" id="CLU_128341_0_0_1"/>
<gene>
    <name evidence="1" type="ORF">S40285_01685</name>
</gene>
<dbReference type="InParanoid" id="A0A084QDS8"/>
<dbReference type="AlphaFoldDB" id="A0A084QDS8"/>
<proteinExistence type="predicted"/>
<dbReference type="Proteomes" id="UP000028524">
    <property type="component" value="Unassembled WGS sequence"/>
</dbReference>
<sequence>MTRIVSVALYSRGGPVAAGGSQKTLGSKTYHWGILVSPERSTGRDCAAYHATDKSYLDTTTYRMVNPEMKWYFEAKENINPELSTKLVGHLVIGKVPDKATAADIKAVFNSVPLPVKNQNPQQDCKTWIVNAIQALQKLKWASTFDVKKFMDYAVLYADDRMKGTTSKEPKMKVYVPKK</sequence>
<dbReference type="EMBL" id="KL660812">
    <property type="protein sequence ID" value="KFA62113.1"/>
    <property type="molecule type" value="Genomic_DNA"/>
</dbReference>
<dbReference type="Pfam" id="PF21858">
    <property type="entry name" value="DUF6914"/>
    <property type="match status" value="1"/>
</dbReference>
<dbReference type="OMA" id="CNAYEAT"/>
<evidence type="ECO:0000313" key="2">
    <source>
        <dbReference type="Proteomes" id="UP000028524"/>
    </source>
</evidence>